<sequence>MVKFLIGDIAGFDTDTFALVSRRDDALSVSLGATAGRCLQVLLEADGEIVTKRTLLAQGWEQYGAVVTDNNLSQSIVRIRRALQHLGADPGLLVTLPRIGYRLTGVTRVSPFVEAPPPPSTTVENGRTDATTDREIAQSSRDESETSSVENSPASGDGIGTATRVQGPSVWTTVGIWVSVAAISAVLATWTIPSLRGDVRTNAKSAQWTALDATPGNRVFVAPDYRENTDFVTQRLARLASTPPVTIGDASDRYVYINGAGNFDVFSYFLCREPIGRADSDCLSYLLIDHATS</sequence>
<dbReference type="STRING" id="93220.A6P55_04405"/>
<dbReference type="InterPro" id="IPR036388">
    <property type="entry name" value="WH-like_DNA-bd_sf"/>
</dbReference>
<keyword evidence="1" id="KW-0238">DNA-binding</keyword>
<feature type="region of interest" description="Disordered" evidence="2">
    <location>
        <begin position="110"/>
        <end position="164"/>
    </location>
</feature>
<dbReference type="PROSITE" id="PS51755">
    <property type="entry name" value="OMPR_PHOB"/>
    <property type="match status" value="1"/>
</dbReference>
<dbReference type="InterPro" id="IPR001867">
    <property type="entry name" value="OmpR/PhoB-type_DNA-bd"/>
</dbReference>
<dbReference type="SUPFAM" id="SSF46894">
    <property type="entry name" value="C-terminal effector domain of the bipartite response regulators"/>
    <property type="match status" value="1"/>
</dbReference>
<dbReference type="GO" id="GO:0000160">
    <property type="term" value="P:phosphorelay signal transduction system"/>
    <property type="evidence" value="ECO:0007669"/>
    <property type="project" value="InterPro"/>
</dbReference>
<dbReference type="Proteomes" id="UP000254573">
    <property type="component" value="Unassembled WGS sequence"/>
</dbReference>
<dbReference type="OrthoDB" id="1971692at2"/>
<dbReference type="Pfam" id="PF00486">
    <property type="entry name" value="Trans_reg_C"/>
    <property type="match status" value="1"/>
</dbReference>
<dbReference type="GO" id="GO:0006355">
    <property type="term" value="P:regulation of DNA-templated transcription"/>
    <property type="evidence" value="ECO:0007669"/>
    <property type="project" value="InterPro"/>
</dbReference>
<dbReference type="Gene3D" id="1.10.10.10">
    <property type="entry name" value="Winged helix-like DNA-binding domain superfamily/Winged helix DNA-binding domain"/>
    <property type="match status" value="1"/>
</dbReference>
<evidence type="ECO:0000313" key="4">
    <source>
        <dbReference type="Proteomes" id="UP000254573"/>
    </source>
</evidence>
<dbReference type="KEGG" id="ppnm:LV28_25010"/>
<evidence type="ECO:0000313" key="3">
    <source>
        <dbReference type="EMBL" id="SUA76489.1"/>
    </source>
</evidence>
<reference evidence="3 4" key="1">
    <citation type="submission" date="2018-06" db="EMBL/GenBank/DDBJ databases">
        <authorList>
            <consortium name="Pathogen Informatics"/>
            <person name="Doyle S."/>
        </authorList>
    </citation>
    <scope>NUCLEOTIDE SEQUENCE [LARGE SCALE GENOMIC DNA]</scope>
    <source>
        <strain evidence="3 4">NCTC13160</strain>
    </source>
</reference>
<name>A0A378YJ98_9BURK</name>
<gene>
    <name evidence="3" type="ORF">NCTC13160_01426</name>
</gene>
<dbReference type="InterPro" id="IPR016032">
    <property type="entry name" value="Sig_transdc_resp-reg_C-effctor"/>
</dbReference>
<dbReference type="EMBL" id="UGSG01000001">
    <property type="protein sequence ID" value="SUA76489.1"/>
    <property type="molecule type" value="Genomic_DNA"/>
</dbReference>
<proteinExistence type="predicted"/>
<feature type="compositionally biased region" description="Basic and acidic residues" evidence="2">
    <location>
        <begin position="126"/>
        <end position="144"/>
    </location>
</feature>
<evidence type="ECO:0000256" key="2">
    <source>
        <dbReference type="SAM" id="MobiDB-lite"/>
    </source>
</evidence>
<accession>A0A378YJ98</accession>
<dbReference type="RefSeq" id="WP_023594974.1">
    <property type="nucleotide sequence ID" value="NZ_CP009553.3"/>
</dbReference>
<protein>
    <submittedName>
        <fullName evidence="3">Transcriptional regulatory protein, C terminal</fullName>
    </submittedName>
</protein>
<evidence type="ECO:0000256" key="1">
    <source>
        <dbReference type="ARBA" id="ARBA00023125"/>
    </source>
</evidence>
<dbReference type="AlphaFoldDB" id="A0A378YJ98"/>
<dbReference type="GO" id="GO:0003677">
    <property type="term" value="F:DNA binding"/>
    <property type="evidence" value="ECO:0007669"/>
    <property type="project" value="UniProtKB-UniRule"/>
</dbReference>
<dbReference type="SMART" id="SM00862">
    <property type="entry name" value="Trans_reg_C"/>
    <property type="match status" value="1"/>
</dbReference>
<organism evidence="3 4">
    <name type="scientific">Pandoraea pnomenusa</name>
    <dbReference type="NCBI Taxonomy" id="93220"/>
    <lineage>
        <taxon>Bacteria</taxon>
        <taxon>Pseudomonadati</taxon>
        <taxon>Pseudomonadota</taxon>
        <taxon>Betaproteobacteria</taxon>
        <taxon>Burkholderiales</taxon>
        <taxon>Burkholderiaceae</taxon>
        <taxon>Pandoraea</taxon>
    </lineage>
</organism>